<dbReference type="SUPFAM" id="SSF88946">
    <property type="entry name" value="Sigma2 domain of RNA polymerase sigma factors"/>
    <property type="match status" value="1"/>
</dbReference>
<dbReference type="PANTHER" id="PTHR43133">
    <property type="entry name" value="RNA POLYMERASE ECF-TYPE SIGMA FACTO"/>
    <property type="match status" value="1"/>
</dbReference>
<feature type="domain" description="RNA polymerase sigma factor 70 region 4 type 2" evidence="6">
    <location>
        <begin position="98"/>
        <end position="150"/>
    </location>
</feature>
<organism evidence="7 8">
    <name type="scientific">Pandoraea iniqua</name>
    <dbReference type="NCBI Taxonomy" id="2508288"/>
    <lineage>
        <taxon>Bacteria</taxon>
        <taxon>Pseudomonadati</taxon>
        <taxon>Pseudomonadota</taxon>
        <taxon>Betaproteobacteria</taxon>
        <taxon>Burkholderiales</taxon>
        <taxon>Burkholderiaceae</taxon>
        <taxon>Pandoraea</taxon>
    </lineage>
</organism>
<evidence type="ECO:0000256" key="3">
    <source>
        <dbReference type="ARBA" id="ARBA00023082"/>
    </source>
</evidence>
<dbReference type="EMBL" id="CABPSI010000005">
    <property type="protein sequence ID" value="VVE42380.1"/>
    <property type="molecule type" value="Genomic_DNA"/>
</dbReference>
<dbReference type="Pfam" id="PF04542">
    <property type="entry name" value="Sigma70_r2"/>
    <property type="match status" value="1"/>
</dbReference>
<sequence>MVAHYYTELVNFFAKSLNNRDNAKDLVQEAYAKVLALQTRGTEIRDWRALLYRTGKHLIVSDARRHDAEARMLQTLALIGADHAPSAEHHVDIRQQLERLLSRLERMPRKRRDAFILVRIHGMSYAEAAGHMQVSLEAIDKHVVRAVMDCVSYRP</sequence>
<evidence type="ECO:0000259" key="6">
    <source>
        <dbReference type="Pfam" id="PF08281"/>
    </source>
</evidence>
<dbReference type="Gene3D" id="1.10.1740.10">
    <property type="match status" value="1"/>
</dbReference>
<dbReference type="Pfam" id="PF08281">
    <property type="entry name" value="Sigma70_r4_2"/>
    <property type="match status" value="1"/>
</dbReference>
<name>A0A5E4Y1A8_9BURK</name>
<reference evidence="7 8" key="1">
    <citation type="submission" date="2019-08" db="EMBL/GenBank/DDBJ databases">
        <authorList>
            <person name="Peeters C."/>
        </authorList>
    </citation>
    <scope>NUCLEOTIDE SEQUENCE [LARGE SCALE GENOMIC DNA]</scope>
    <source>
        <strain evidence="7 8">LMG 31115</strain>
    </source>
</reference>
<dbReference type="GO" id="GO:0016987">
    <property type="term" value="F:sigma factor activity"/>
    <property type="evidence" value="ECO:0007669"/>
    <property type="project" value="UniProtKB-KW"/>
</dbReference>
<dbReference type="InterPro" id="IPR007627">
    <property type="entry name" value="RNA_pol_sigma70_r2"/>
</dbReference>
<dbReference type="PANTHER" id="PTHR43133:SF63">
    <property type="entry name" value="RNA POLYMERASE SIGMA FACTOR FECI-RELATED"/>
    <property type="match status" value="1"/>
</dbReference>
<accession>A0A5E4Y1A8</accession>
<keyword evidence="8" id="KW-1185">Reference proteome</keyword>
<evidence type="ECO:0000313" key="8">
    <source>
        <dbReference type="Proteomes" id="UP000333828"/>
    </source>
</evidence>
<evidence type="ECO:0000259" key="5">
    <source>
        <dbReference type="Pfam" id="PF04542"/>
    </source>
</evidence>
<dbReference type="InterPro" id="IPR013325">
    <property type="entry name" value="RNA_pol_sigma_r2"/>
</dbReference>
<evidence type="ECO:0000256" key="2">
    <source>
        <dbReference type="ARBA" id="ARBA00023015"/>
    </source>
</evidence>
<dbReference type="GO" id="GO:0003677">
    <property type="term" value="F:DNA binding"/>
    <property type="evidence" value="ECO:0007669"/>
    <property type="project" value="InterPro"/>
</dbReference>
<keyword evidence="3" id="KW-0731">Sigma factor</keyword>
<dbReference type="InterPro" id="IPR013249">
    <property type="entry name" value="RNA_pol_sigma70_r4_t2"/>
</dbReference>
<dbReference type="RefSeq" id="WP_058375926.1">
    <property type="nucleotide sequence ID" value="NZ_CABPSI010000005.1"/>
</dbReference>
<dbReference type="GO" id="GO:0006352">
    <property type="term" value="P:DNA-templated transcription initiation"/>
    <property type="evidence" value="ECO:0007669"/>
    <property type="project" value="InterPro"/>
</dbReference>
<keyword evidence="4" id="KW-0804">Transcription</keyword>
<dbReference type="InterPro" id="IPR014284">
    <property type="entry name" value="RNA_pol_sigma-70_dom"/>
</dbReference>
<dbReference type="NCBIfam" id="TIGR02937">
    <property type="entry name" value="sigma70-ECF"/>
    <property type="match status" value="1"/>
</dbReference>
<proteinExistence type="inferred from homology"/>
<dbReference type="Proteomes" id="UP000333828">
    <property type="component" value="Unassembled WGS sequence"/>
</dbReference>
<gene>
    <name evidence="7" type="ORF">PIN31115_04199</name>
</gene>
<dbReference type="Gene3D" id="1.10.10.10">
    <property type="entry name" value="Winged helix-like DNA-binding domain superfamily/Winged helix DNA-binding domain"/>
    <property type="match status" value="1"/>
</dbReference>
<dbReference type="SUPFAM" id="SSF88659">
    <property type="entry name" value="Sigma3 and sigma4 domains of RNA polymerase sigma factors"/>
    <property type="match status" value="1"/>
</dbReference>
<keyword evidence="2" id="KW-0805">Transcription regulation</keyword>
<dbReference type="AlphaFoldDB" id="A0A5E4Y1A8"/>
<dbReference type="InterPro" id="IPR013324">
    <property type="entry name" value="RNA_pol_sigma_r3/r4-like"/>
</dbReference>
<protein>
    <submittedName>
        <fullName evidence="7">RNA polymerase subunit sigma-24</fullName>
    </submittedName>
</protein>
<dbReference type="InterPro" id="IPR039425">
    <property type="entry name" value="RNA_pol_sigma-70-like"/>
</dbReference>
<evidence type="ECO:0000256" key="1">
    <source>
        <dbReference type="ARBA" id="ARBA00010641"/>
    </source>
</evidence>
<comment type="similarity">
    <text evidence="1">Belongs to the sigma-70 factor family. ECF subfamily.</text>
</comment>
<dbReference type="InterPro" id="IPR036388">
    <property type="entry name" value="WH-like_DNA-bd_sf"/>
</dbReference>
<evidence type="ECO:0000256" key="4">
    <source>
        <dbReference type="ARBA" id="ARBA00023163"/>
    </source>
</evidence>
<feature type="domain" description="RNA polymerase sigma-70 region 2" evidence="5">
    <location>
        <begin position="1"/>
        <end position="67"/>
    </location>
</feature>
<evidence type="ECO:0000313" key="7">
    <source>
        <dbReference type="EMBL" id="VVE42380.1"/>
    </source>
</evidence>